<protein>
    <submittedName>
        <fullName evidence="4">OstA-like protein</fullName>
    </submittedName>
</protein>
<dbReference type="PANTHER" id="PTHR36504">
    <property type="entry name" value="LIPOPOLYSACCHARIDE EXPORT SYSTEM PROTEIN LPTA"/>
    <property type="match status" value="1"/>
</dbReference>
<sequence length="590" mass="67650">MKPEFFKSFNRHIVLLGALCLFLHWLVAQQTDPKLSFPLPKHQTLTSPEELIKAKVDREAAFKGGAQQVLHPVPLPKINKNSKSFVFLEKADVMLTNPAFPGVQIISQNVRFRQDNTYLYCDSAYFYEQENSLDAFGNVHMIQGDTLNLYGDVLFYDGNSKQAHLKYNVRMENKGTILTTDSLLYDRIVNVGYYTTGGRITNGDNVLTSLIGQYYPTTHTAYFKTAVKLVNPDFVMRSDTLQYDTHSGVATIVGPTNIVHKNKTTITSTSGWYDTHTDHSQLLNRSIVRNPDGRQLTADTIFYDKKQGIGNAYHNVEINDTAQQVTLYGHYGYYDDNKSYGFVTKHAQLVQRSKEDTLYMHADTLAMLKDSTFKSAKGFHNVRFFRSDLQGKCDSIFYSDRDSVMRMYGLPVLWSDEQQISGEEIHAYSKNKEIEHIHVIRAAFAIQQSDSIRFNQISGKDLKAYIRNREIYRIDVSGNSESLYFPRDKDSTLIGMNTTQSSFLTMYIKDKKVDKIILRPQSNGTLYPPEKTKKDQMFLKNYNWKEATRPKNKEDIFTFIPKDASTNSGGRRKQIGVKKTTEKEDKKEKK</sequence>
<dbReference type="Pfam" id="PF13100">
    <property type="entry name" value="OstA_2"/>
    <property type="match status" value="2"/>
</dbReference>
<name>A0A161LCX3_9BACT</name>
<gene>
    <name evidence="4" type="ORF">PJIAN_1187</name>
</gene>
<accession>A0A161LCX3</accession>
<feature type="domain" description="Organic solvent tolerance-like N-terminal" evidence="3">
    <location>
        <begin position="84"/>
        <end position="239"/>
    </location>
</feature>
<dbReference type="GO" id="GO:0017089">
    <property type="term" value="F:glycolipid transfer activity"/>
    <property type="evidence" value="ECO:0007669"/>
    <property type="project" value="TreeGrafter"/>
</dbReference>
<organism evidence="4 5">
    <name type="scientific">Paludibacter jiangxiensis</name>
    <dbReference type="NCBI Taxonomy" id="681398"/>
    <lineage>
        <taxon>Bacteria</taxon>
        <taxon>Pseudomonadati</taxon>
        <taxon>Bacteroidota</taxon>
        <taxon>Bacteroidia</taxon>
        <taxon>Bacteroidales</taxon>
        <taxon>Paludibacteraceae</taxon>
        <taxon>Paludibacter</taxon>
    </lineage>
</organism>
<dbReference type="EMBL" id="BDCR01000001">
    <property type="protein sequence ID" value="GAT61607.1"/>
    <property type="molecule type" value="Genomic_DNA"/>
</dbReference>
<evidence type="ECO:0000313" key="5">
    <source>
        <dbReference type="Proteomes" id="UP000076586"/>
    </source>
</evidence>
<reference evidence="5" key="2">
    <citation type="journal article" date="2017" name="Genome Announc.">
        <title>Draft genome sequence of Paludibacter jiangxiensis NM7(T), a propionate-producing fermentative bacterium.</title>
        <authorList>
            <person name="Qiu Y.-L."/>
            <person name="Tourlousse D.M."/>
            <person name="Matsuura N."/>
            <person name="Ohashi A."/>
            <person name="Sekiguchi Y."/>
        </authorList>
    </citation>
    <scope>NUCLEOTIDE SEQUENCE [LARGE SCALE GENOMIC DNA]</scope>
    <source>
        <strain evidence="5">NM7</strain>
    </source>
</reference>
<dbReference type="Proteomes" id="UP000076586">
    <property type="component" value="Unassembled WGS sequence"/>
</dbReference>
<dbReference type="Gene3D" id="2.60.450.10">
    <property type="entry name" value="Lipopolysaccharide (LPS) transport protein A like domain"/>
    <property type="match status" value="3"/>
</dbReference>
<evidence type="ECO:0000256" key="2">
    <source>
        <dbReference type="SAM" id="MobiDB-lite"/>
    </source>
</evidence>
<evidence type="ECO:0000256" key="1">
    <source>
        <dbReference type="ARBA" id="ARBA00022729"/>
    </source>
</evidence>
<proteinExistence type="predicted"/>
<keyword evidence="5" id="KW-1185">Reference proteome</keyword>
<feature type="compositionally biased region" description="Basic and acidic residues" evidence="2">
    <location>
        <begin position="579"/>
        <end position="590"/>
    </location>
</feature>
<dbReference type="STRING" id="681398.PJIAN_1187"/>
<dbReference type="RefSeq" id="WP_153802440.1">
    <property type="nucleotide sequence ID" value="NZ_BDCR01000001.1"/>
</dbReference>
<dbReference type="GO" id="GO:0030288">
    <property type="term" value="C:outer membrane-bounded periplasmic space"/>
    <property type="evidence" value="ECO:0007669"/>
    <property type="project" value="TreeGrafter"/>
</dbReference>
<dbReference type="GO" id="GO:0015920">
    <property type="term" value="P:lipopolysaccharide transport"/>
    <property type="evidence" value="ECO:0007669"/>
    <property type="project" value="TreeGrafter"/>
</dbReference>
<dbReference type="AlphaFoldDB" id="A0A161LCX3"/>
<evidence type="ECO:0000313" key="4">
    <source>
        <dbReference type="EMBL" id="GAT61607.1"/>
    </source>
</evidence>
<dbReference type="GO" id="GO:0009279">
    <property type="term" value="C:cell outer membrane"/>
    <property type="evidence" value="ECO:0007669"/>
    <property type="project" value="TreeGrafter"/>
</dbReference>
<dbReference type="InterPro" id="IPR005653">
    <property type="entry name" value="OstA-like_N"/>
</dbReference>
<feature type="region of interest" description="Disordered" evidence="2">
    <location>
        <begin position="559"/>
        <end position="590"/>
    </location>
</feature>
<feature type="domain" description="Organic solvent tolerance-like N-terminal" evidence="3">
    <location>
        <begin position="278"/>
        <end position="359"/>
    </location>
</feature>
<dbReference type="PANTHER" id="PTHR36504:SF1">
    <property type="entry name" value="LIPOPOLYSACCHARIDE EXPORT SYSTEM PROTEIN LPTA"/>
    <property type="match status" value="1"/>
</dbReference>
<dbReference type="OrthoDB" id="9805931at2"/>
<evidence type="ECO:0000259" key="3">
    <source>
        <dbReference type="Pfam" id="PF13100"/>
    </source>
</evidence>
<dbReference type="InterPro" id="IPR052037">
    <property type="entry name" value="LPS_export_LptA"/>
</dbReference>
<keyword evidence="1" id="KW-0732">Signal</keyword>
<reference evidence="5" key="1">
    <citation type="submission" date="2016-04" db="EMBL/GenBank/DDBJ databases">
        <title>Draft genome sequence of Paludibacter jiangxiensis strain NM7.</title>
        <authorList>
            <person name="Qiu Y."/>
            <person name="Matsuura N."/>
            <person name="Ohashi A."/>
            <person name="Tourlousse M.D."/>
            <person name="Sekiguchi Y."/>
        </authorList>
    </citation>
    <scope>NUCLEOTIDE SEQUENCE [LARGE SCALE GENOMIC DNA]</scope>
    <source>
        <strain evidence="5">NM7</strain>
    </source>
</reference>
<comment type="caution">
    <text evidence="4">The sequence shown here is derived from an EMBL/GenBank/DDBJ whole genome shotgun (WGS) entry which is preliminary data.</text>
</comment>